<evidence type="ECO:0000313" key="2">
    <source>
        <dbReference type="EMBL" id="ORY10970.1"/>
    </source>
</evidence>
<accession>A0A1Y1ZL51</accession>
<sequence>MPECEDHRNKVRVVFLQNSLGESKGRSTGTTPQIPVSGDRGQTSEAARGQNTTGGTVTRPQIEQGQGSALAPSVASKDTHGDPPIPAKTNPPVFQSSAQITELPVVHAANGSGDRPASFPPIKLEQGTTGLQSNTRSAKLRKTQWEMQGK</sequence>
<dbReference type="EMBL" id="MCFA01000066">
    <property type="protein sequence ID" value="ORY10970.1"/>
    <property type="molecule type" value="Genomic_DNA"/>
</dbReference>
<feature type="compositionally biased region" description="Polar residues" evidence="1">
    <location>
        <begin position="126"/>
        <end position="137"/>
    </location>
</feature>
<feature type="region of interest" description="Disordered" evidence="1">
    <location>
        <begin position="15"/>
        <end position="93"/>
    </location>
</feature>
<gene>
    <name evidence="2" type="ORF">BCR34DRAFT_336488</name>
</gene>
<feature type="region of interest" description="Disordered" evidence="1">
    <location>
        <begin position="108"/>
        <end position="150"/>
    </location>
</feature>
<feature type="compositionally biased region" description="Polar residues" evidence="1">
    <location>
        <begin position="16"/>
        <end position="67"/>
    </location>
</feature>
<dbReference type="Proteomes" id="UP000193144">
    <property type="component" value="Unassembled WGS sequence"/>
</dbReference>
<proteinExistence type="predicted"/>
<organism evidence="2 3">
    <name type="scientific">Clohesyomyces aquaticus</name>
    <dbReference type="NCBI Taxonomy" id="1231657"/>
    <lineage>
        <taxon>Eukaryota</taxon>
        <taxon>Fungi</taxon>
        <taxon>Dikarya</taxon>
        <taxon>Ascomycota</taxon>
        <taxon>Pezizomycotina</taxon>
        <taxon>Dothideomycetes</taxon>
        <taxon>Pleosporomycetidae</taxon>
        <taxon>Pleosporales</taxon>
        <taxon>Lindgomycetaceae</taxon>
        <taxon>Clohesyomyces</taxon>
    </lineage>
</organism>
<evidence type="ECO:0000256" key="1">
    <source>
        <dbReference type="SAM" id="MobiDB-lite"/>
    </source>
</evidence>
<evidence type="ECO:0000313" key="3">
    <source>
        <dbReference type="Proteomes" id="UP000193144"/>
    </source>
</evidence>
<comment type="caution">
    <text evidence="2">The sequence shown here is derived from an EMBL/GenBank/DDBJ whole genome shotgun (WGS) entry which is preliminary data.</text>
</comment>
<keyword evidence="3" id="KW-1185">Reference proteome</keyword>
<name>A0A1Y1ZL51_9PLEO</name>
<reference evidence="2 3" key="1">
    <citation type="submission" date="2016-07" db="EMBL/GenBank/DDBJ databases">
        <title>Pervasive Adenine N6-methylation of Active Genes in Fungi.</title>
        <authorList>
            <consortium name="DOE Joint Genome Institute"/>
            <person name="Mondo S.J."/>
            <person name="Dannebaum R.O."/>
            <person name="Kuo R.C."/>
            <person name="Labutti K."/>
            <person name="Haridas S."/>
            <person name="Kuo A."/>
            <person name="Salamov A."/>
            <person name="Ahrendt S.R."/>
            <person name="Lipzen A."/>
            <person name="Sullivan W."/>
            <person name="Andreopoulos W.B."/>
            <person name="Clum A."/>
            <person name="Lindquist E."/>
            <person name="Daum C."/>
            <person name="Ramamoorthy G.K."/>
            <person name="Gryganskyi A."/>
            <person name="Culley D."/>
            <person name="Magnuson J.K."/>
            <person name="James T.Y."/>
            <person name="O'Malley M.A."/>
            <person name="Stajich J.E."/>
            <person name="Spatafora J.W."/>
            <person name="Visel A."/>
            <person name="Grigoriev I.V."/>
        </authorList>
    </citation>
    <scope>NUCLEOTIDE SEQUENCE [LARGE SCALE GENOMIC DNA]</scope>
    <source>
        <strain evidence="2 3">CBS 115471</strain>
    </source>
</reference>
<dbReference type="AlphaFoldDB" id="A0A1Y1ZL51"/>
<protein>
    <submittedName>
        <fullName evidence="2">Uncharacterized protein</fullName>
    </submittedName>
</protein>